<gene>
    <name evidence="1" type="ORF">DU428_05500</name>
</gene>
<organism evidence="1 2">
    <name type="scientific">Oceanihabitans sediminis</name>
    <dbReference type="NCBI Taxonomy" id="1812012"/>
    <lineage>
        <taxon>Bacteria</taxon>
        <taxon>Pseudomonadati</taxon>
        <taxon>Bacteroidota</taxon>
        <taxon>Flavobacteriia</taxon>
        <taxon>Flavobacteriales</taxon>
        <taxon>Flavobacteriaceae</taxon>
        <taxon>Oceanihabitans</taxon>
    </lineage>
</organism>
<accession>A0A368PA65</accession>
<dbReference type="RefSeq" id="WP_072349823.1">
    <property type="nucleotide sequence ID" value="NZ_JAWWDI010000028.1"/>
</dbReference>
<evidence type="ECO:0000313" key="1">
    <source>
        <dbReference type="EMBL" id="RCU58825.1"/>
    </source>
</evidence>
<evidence type="ECO:0008006" key="3">
    <source>
        <dbReference type="Google" id="ProtNLM"/>
    </source>
</evidence>
<dbReference type="EMBL" id="QPIG01000001">
    <property type="protein sequence ID" value="RCU58825.1"/>
    <property type="molecule type" value="Genomic_DNA"/>
</dbReference>
<dbReference type="Proteomes" id="UP000252249">
    <property type="component" value="Unassembled WGS sequence"/>
</dbReference>
<keyword evidence="2" id="KW-1185">Reference proteome</keyword>
<dbReference type="PROSITE" id="PS51257">
    <property type="entry name" value="PROKAR_LIPOPROTEIN"/>
    <property type="match status" value="1"/>
</dbReference>
<protein>
    <recommendedName>
        <fullName evidence="3">DUF1735 domain-containing protein</fullName>
    </recommendedName>
</protein>
<comment type="caution">
    <text evidence="1">The sequence shown here is derived from an EMBL/GenBank/DDBJ whole genome shotgun (WGS) entry which is preliminary data.</text>
</comment>
<evidence type="ECO:0000313" key="2">
    <source>
        <dbReference type="Proteomes" id="UP000252249"/>
    </source>
</evidence>
<proteinExistence type="predicted"/>
<name>A0A368PA65_9FLAO</name>
<dbReference type="AlphaFoldDB" id="A0A368PA65"/>
<reference evidence="1 2" key="1">
    <citation type="submission" date="2018-07" db="EMBL/GenBank/DDBJ databases">
        <title>Oceanihabitans testaceum sp. nov., isolated from marine sediment.</title>
        <authorList>
            <person name="Li C.-M."/>
        </authorList>
    </citation>
    <scope>NUCLEOTIDE SEQUENCE [LARGE SCALE GENOMIC DNA]</scope>
    <source>
        <strain evidence="1 2">S9-10</strain>
    </source>
</reference>
<dbReference type="OrthoDB" id="1133641at2"/>
<sequence length="286" mass="31273">MKKLIFKLLAITLVVSFTSCNEEYKDDNDDTLADRTTVAYFAESGSTLFVKEEEVGKLDVLVSVSEAKPYDRSFAVSIDASATTAVAGGFDYEDLNLSNLVVPANAQYGSFTVTAGDFNNSTVQGVNLVFNLDDVQDATLDYRLTHTVKIQRFCPIYAPFAGEYFIEEITPIGADGPVLNHQSVVTLYTLPGSETKRAFMTNNFPNFCATPNQFVIDLVCEEILMPVGGNRGNCVCDQGTPYLFGTAPTPTTFDPNDDSVFEVSFENDVTGNCGPSVITTYRFTKQ</sequence>